<feature type="region of interest" description="Disordered" evidence="1">
    <location>
        <begin position="59"/>
        <end position="89"/>
    </location>
</feature>
<evidence type="ECO:0000313" key="2">
    <source>
        <dbReference type="EMBL" id="AZA08622.1"/>
    </source>
</evidence>
<dbReference type="AlphaFoldDB" id="A0A3G6ISM2"/>
<keyword evidence="3" id="KW-1185">Reference proteome</keyword>
<proteinExistence type="predicted"/>
<sequence length="89" mass="9547">MSISRVFDAYVATRDVPDVESTFGELDFEYGCAAQGVEDASEAVERASDFVFSQLAQDSGADARGDDEGIFQQDSRLCKKDADPAGGEI</sequence>
<organism evidence="2 3">
    <name type="scientific">Corynebacterium pseudopelargi</name>
    <dbReference type="NCBI Taxonomy" id="2080757"/>
    <lineage>
        <taxon>Bacteria</taxon>
        <taxon>Bacillati</taxon>
        <taxon>Actinomycetota</taxon>
        <taxon>Actinomycetes</taxon>
        <taxon>Mycobacteriales</taxon>
        <taxon>Corynebacteriaceae</taxon>
        <taxon>Corynebacterium</taxon>
    </lineage>
</organism>
<accession>A0A3G6ISM2</accession>
<protein>
    <submittedName>
        <fullName evidence="2">Uncharacterized protein</fullName>
    </submittedName>
</protein>
<evidence type="ECO:0000313" key="3">
    <source>
        <dbReference type="Proteomes" id="UP000271426"/>
    </source>
</evidence>
<gene>
    <name evidence="2" type="ORF">CPPEL_02430</name>
</gene>
<name>A0A3G6ISM2_9CORY</name>
<reference evidence="2 3" key="1">
    <citation type="submission" date="2018-11" db="EMBL/GenBank/DDBJ databases">
        <authorList>
            <person name="Kleinhagauer T."/>
            <person name="Glaeser S.P."/>
            <person name="Spergser J."/>
            <person name="Ruckert C."/>
            <person name="Kaempfer P."/>
            <person name="Busse H.-J."/>
        </authorList>
    </citation>
    <scope>NUCLEOTIDE SEQUENCE [LARGE SCALE GENOMIC DNA]</scope>
    <source>
        <strain evidence="2 3">812CH</strain>
    </source>
</reference>
<dbReference type="OrthoDB" id="9853057at2"/>
<dbReference type="RefSeq" id="WP_123959640.1">
    <property type="nucleotide sequence ID" value="NZ_CP033898.1"/>
</dbReference>
<dbReference type="EMBL" id="CP033898">
    <property type="protein sequence ID" value="AZA08622.1"/>
    <property type="molecule type" value="Genomic_DNA"/>
</dbReference>
<dbReference type="KEGG" id="cpso:CPPEL_02430"/>
<evidence type="ECO:0000256" key="1">
    <source>
        <dbReference type="SAM" id="MobiDB-lite"/>
    </source>
</evidence>
<dbReference type="Proteomes" id="UP000271426">
    <property type="component" value="Chromosome"/>
</dbReference>